<reference evidence="2" key="1">
    <citation type="journal article" date="2023" name="Front. Plant Sci.">
        <title>Chromosomal-level genome assembly of Melastoma candidum provides insights into trichome evolution.</title>
        <authorList>
            <person name="Zhong Y."/>
            <person name="Wu W."/>
            <person name="Sun C."/>
            <person name="Zou P."/>
            <person name="Liu Y."/>
            <person name="Dai S."/>
            <person name="Zhou R."/>
        </authorList>
    </citation>
    <scope>NUCLEOTIDE SEQUENCE [LARGE SCALE GENOMIC DNA]</scope>
</reference>
<dbReference type="EMBL" id="CM042886">
    <property type="protein sequence ID" value="KAI4340227.1"/>
    <property type="molecule type" value="Genomic_DNA"/>
</dbReference>
<protein>
    <submittedName>
        <fullName evidence="1">Uncharacterized protein</fullName>
    </submittedName>
</protein>
<sequence>MIGNTRVPMEEEEADGRVWEKVLEVTKSAQGSNSDPTLWAVRVAAELSAAGVAVPSTTLPGLLVSHVCWDNHVPLAWKFLDKAIAFNLVQPMLLLAMLSSRVIPDRRTYPTAYRLYMELLKRHSSFEALIGSPDYEKVMKSIDEVLNLSQTFSLQSHEPGTLLVEYVFSIVWQLLDASLDDEGLIELTPEKKSRWPTRSTEMDIDGPDGFKETDQLEMLNKANTSLAIEMIVGFLQNTVTARILYLARRNMPMHWGGFIWRLRLLAANSTALQNVKNISPESFLQLTSDKRNVLVREGKTISEREFHAVLASGSLISSEGQCHGASQSALWLTIDIFLEDSMDGSLVNANSAVEVLTGLAKALQSVNKTTWHDTFLSLWISALRLVQRERDPSEGPVPRLDTCLCMLLSMTTLAIASIIDEEESIPVDDTDHGSGYPRKEKQGAGKRKKDLITSLQQLGDYESLITAPQSVSAVANQAAAKALMFVSGLTSGNGLYECVSMNDMPINCSGNMRHLIVEACIARDLLDTSAYLWPGYVNARNNQIPRNIPSQTPGWSSLIKGATLTPALITTLVTIPASSLAEIEKVYEIAVNGLEDEKISAATILCGASLVRGWNIQEHTALFITRLLSPPIPPDYSGTGSHLIGYAPFLNVLLVGISPVDCVQIFSLHGLVPQLAGALMPICEFFGSTVPDVSWTSPTSEELLSSHTVFSNAFTLLLRLWRFDHPPLEHVMGDVPPVGTQLSPEYLLLVRNSQLVGSGCSSKDRVGRRLPKVLGASSAEPMFMDSFPKLKLWYRQHQRCITSTLSGLEDGTSVHQIADALLSIMFRKISRVGQGAGPTTSASSTSSGPAMEEISLKLKVPAWDILEATPYVLNAALTASAHGKLFPRELATGLKDLADFLPATLATMVSYFSAEVTRGIWKPVHMNGTDWPSPSANLSAVELQIKKIIAAIGVNVPSLSIDGKSPATLPLPLAALISLTITYKLDKASERFLTLIGPSLNSLAAGCPWPCMPIIASLWAQKVKRWSDFLMFRASQTVFNHNSDAVIHLLKSCFSSTLGLSSSPILSNGGVGALLGHGIRGSHLSGGISPVAPGILYLRVHRYIRDVIFMSEEIVSLLMESVKEIANSGLAREKLEKLRKTKYGVRYGQVSLAAAMTRARVAASLGASLIWISGGLNLVISLIKETLPSWFISGHKIEHEDGEPAGSLAMLRGYALAYFTVLCGTFAWGMDSTNPASRRRAKVLGSHLKFLANALDGKISLGCDWATWRAYVSGFVGLMVACMPTWVLEVDVYVLRSLSNGLRHWNEEELAVALLGQGGVKAMGSAAELIVEIGS</sequence>
<evidence type="ECO:0000313" key="2">
    <source>
        <dbReference type="Proteomes" id="UP001057402"/>
    </source>
</evidence>
<keyword evidence="2" id="KW-1185">Reference proteome</keyword>
<accession>A0ACB9NUD1</accession>
<name>A0ACB9NUD1_9MYRT</name>
<organism evidence="1 2">
    <name type="scientific">Melastoma candidum</name>
    <dbReference type="NCBI Taxonomy" id="119954"/>
    <lineage>
        <taxon>Eukaryota</taxon>
        <taxon>Viridiplantae</taxon>
        <taxon>Streptophyta</taxon>
        <taxon>Embryophyta</taxon>
        <taxon>Tracheophyta</taxon>
        <taxon>Spermatophyta</taxon>
        <taxon>Magnoliopsida</taxon>
        <taxon>eudicotyledons</taxon>
        <taxon>Gunneridae</taxon>
        <taxon>Pentapetalae</taxon>
        <taxon>rosids</taxon>
        <taxon>malvids</taxon>
        <taxon>Myrtales</taxon>
        <taxon>Melastomataceae</taxon>
        <taxon>Melastomatoideae</taxon>
        <taxon>Melastomateae</taxon>
        <taxon>Melastoma</taxon>
    </lineage>
</organism>
<evidence type="ECO:0000313" key="1">
    <source>
        <dbReference type="EMBL" id="KAI4340227.1"/>
    </source>
</evidence>
<proteinExistence type="predicted"/>
<dbReference type="Proteomes" id="UP001057402">
    <property type="component" value="Chromosome 7"/>
</dbReference>
<gene>
    <name evidence="1" type="ORF">MLD38_025086</name>
</gene>
<comment type="caution">
    <text evidence="1">The sequence shown here is derived from an EMBL/GenBank/DDBJ whole genome shotgun (WGS) entry which is preliminary data.</text>
</comment>